<reference evidence="2" key="1">
    <citation type="submission" date="2022-04" db="EMBL/GenBank/DDBJ databases">
        <title>Co-occurrence of mcr-9 and blaNDM-1 in multidrug-resistant Enterobacter kobei strain isolated from an infant with urinary infection.</title>
        <authorList>
            <person name="Zeng H."/>
        </authorList>
    </citation>
    <scope>NUCLEOTIDE SEQUENCE</scope>
    <source>
        <strain evidence="2">EC1382</strain>
    </source>
</reference>
<proteinExistence type="predicted"/>
<name>A0AAJ6LKW4_9ENTR</name>
<keyword evidence="1" id="KW-1133">Transmembrane helix</keyword>
<dbReference type="AlphaFoldDB" id="A0AAJ6LKW4"/>
<feature type="transmembrane region" description="Helical" evidence="1">
    <location>
        <begin position="20"/>
        <end position="41"/>
    </location>
</feature>
<dbReference type="Proteomes" id="UP001228563">
    <property type="component" value="Chromosome"/>
</dbReference>
<evidence type="ECO:0000313" key="2">
    <source>
        <dbReference type="EMBL" id="WMT64665.1"/>
    </source>
</evidence>
<accession>A0AAJ6LKW4</accession>
<keyword evidence="1" id="KW-0472">Membrane</keyword>
<dbReference type="EMBL" id="CP096849">
    <property type="protein sequence ID" value="WMT64665.1"/>
    <property type="molecule type" value="Genomic_DNA"/>
</dbReference>
<keyword evidence="1" id="KW-0812">Transmembrane</keyword>
<sequence>MNWERQKATIAAEPDEPSLVIWLIAGLVAVIAGVLLFVLYANQFLGELQKFNLWIVAGSPLFIRFVTICIRGWMYNHAMDRHQFESDEADYAQQQWVSWAGRYLAVLYSRVILPGELTPSTFLQAPKDLEQSSSLSRRITLPAGEDTFSALIGGLDISELQRLSDLPFHATLLTDSHDPDETLQREFTACWLQLVGMAYPVPLLTILKGRAFDWVGERLKSPILDVELLLVHQTQGGNEYSDSLSALMLTSDDVATKYQLNHHARLLRPMSIESTQMLSKELDTFFSTQSQAIAARAIMGDSMEWGDDFSALLTSAKQYEGRWKPQQCHWLEKYAGLSGPFSPWIVAAVVSDIALLTKEDCLMLSGDKEQRFVNTVTTGNLMNGEG</sequence>
<gene>
    <name evidence="2" type="ORF">M2B19_17300</name>
</gene>
<protein>
    <recommendedName>
        <fullName evidence="4">Type VI secretion protein</fullName>
    </recommendedName>
</protein>
<evidence type="ECO:0000256" key="1">
    <source>
        <dbReference type="SAM" id="Phobius"/>
    </source>
</evidence>
<organism evidence="2 3">
    <name type="scientific">Enterobacter kobei</name>
    <dbReference type="NCBI Taxonomy" id="208224"/>
    <lineage>
        <taxon>Bacteria</taxon>
        <taxon>Pseudomonadati</taxon>
        <taxon>Pseudomonadota</taxon>
        <taxon>Gammaproteobacteria</taxon>
        <taxon>Enterobacterales</taxon>
        <taxon>Enterobacteriaceae</taxon>
        <taxon>Enterobacter</taxon>
        <taxon>Enterobacter cloacae complex</taxon>
    </lineage>
</organism>
<evidence type="ECO:0000313" key="3">
    <source>
        <dbReference type="Proteomes" id="UP001228563"/>
    </source>
</evidence>
<feature type="transmembrane region" description="Helical" evidence="1">
    <location>
        <begin position="53"/>
        <end position="74"/>
    </location>
</feature>
<dbReference type="RefSeq" id="WP_309164614.1">
    <property type="nucleotide sequence ID" value="NZ_CP096849.1"/>
</dbReference>
<evidence type="ECO:0008006" key="4">
    <source>
        <dbReference type="Google" id="ProtNLM"/>
    </source>
</evidence>